<sequence>MADPEESNKICDESSPEVPVTEKSTAAESSSTRETTINNPLCVLNQVDPSTTPFDSRSNQNPSRSSIRTIDAPGSSNPATTEISFAMKNQRIVKFREVAPGNGMSLQELVTFLERFDWDVNVALNNFWDPQQAPPPQSSYSFDEDYDHDDVDDDDDIQVMIDQSVSLDRIADACIPVTEGDDISTALAAERMSHRGPPLPPLHLPSSLSSLGNYQIGSSSSSSRLMGDDVHDTGELHDVPITSSSQVQIQESSKSSAQIREDPPPPYKVDRICNEIGVCRSEALYYLQGFDWDLASAMEACRKKTLPYPKSLPGVSVNEVSVAAVAPITSRPVVMSSRRISNALRIQPEQLPPKEDETNDEKIKNVCHVTGAPPSVAEAYLNRYKWHVNNAVNSLMDECFEDSNPQRISEDDHSTSQFQASGSSSSSFMNVVDPTETEESLKKATDEGVPVAIPPLASSQVDEKLKGKADEEDSSTEKIMITIIFHDKKEATIPFRPDQTVRDIHNEIEVRRPYDRSDYILMSTNFDDCKDLDTTIEKVSKGSTTFIQVYRD</sequence>
<feature type="compositionally biased region" description="Low complexity" evidence="1">
    <location>
        <begin position="21"/>
        <end position="36"/>
    </location>
</feature>
<organism evidence="2 3">
    <name type="scientific">Camelina sativa</name>
    <name type="common">False flax</name>
    <name type="synonym">Myagrum sativum</name>
    <dbReference type="NCBI Taxonomy" id="90675"/>
    <lineage>
        <taxon>Eukaryota</taxon>
        <taxon>Viridiplantae</taxon>
        <taxon>Streptophyta</taxon>
        <taxon>Embryophyta</taxon>
        <taxon>Tracheophyta</taxon>
        <taxon>Spermatophyta</taxon>
        <taxon>Magnoliopsida</taxon>
        <taxon>eudicotyledons</taxon>
        <taxon>Gunneridae</taxon>
        <taxon>Pentapetalae</taxon>
        <taxon>rosids</taxon>
        <taxon>malvids</taxon>
        <taxon>Brassicales</taxon>
        <taxon>Brassicaceae</taxon>
        <taxon>Camelineae</taxon>
        <taxon>Camelina</taxon>
    </lineage>
</organism>
<evidence type="ECO:0000256" key="1">
    <source>
        <dbReference type="SAM" id="MobiDB-lite"/>
    </source>
</evidence>
<reference evidence="3" key="2">
    <citation type="submission" date="2025-08" db="UniProtKB">
        <authorList>
            <consortium name="RefSeq"/>
        </authorList>
    </citation>
    <scope>IDENTIFICATION</scope>
    <source>
        <tissue evidence="3">Leaf</tissue>
    </source>
</reference>
<feature type="compositionally biased region" description="Basic and acidic residues" evidence="1">
    <location>
        <begin position="226"/>
        <end position="238"/>
    </location>
</feature>
<feature type="compositionally biased region" description="Low complexity" evidence="1">
    <location>
        <begin position="415"/>
        <end position="428"/>
    </location>
</feature>
<dbReference type="RefSeq" id="XP_010473869.1">
    <property type="nucleotide sequence ID" value="XM_010475567.2"/>
</dbReference>
<dbReference type="GeneID" id="104753295"/>
<dbReference type="Proteomes" id="UP000694864">
    <property type="component" value="Chromosome 16"/>
</dbReference>
<feature type="compositionally biased region" description="Polar residues" evidence="1">
    <location>
        <begin position="47"/>
        <end position="80"/>
    </location>
</feature>
<feature type="compositionally biased region" description="Basic and acidic residues" evidence="1">
    <location>
        <begin position="1"/>
        <end position="12"/>
    </location>
</feature>
<feature type="compositionally biased region" description="Polar residues" evidence="1">
    <location>
        <begin position="241"/>
        <end position="258"/>
    </location>
</feature>
<evidence type="ECO:0000313" key="2">
    <source>
        <dbReference type="Proteomes" id="UP000694864"/>
    </source>
</evidence>
<feature type="region of interest" description="Disordered" evidence="1">
    <location>
        <begin position="1"/>
        <end position="80"/>
    </location>
</feature>
<feature type="region of interest" description="Disordered" evidence="1">
    <location>
        <begin position="403"/>
        <end position="448"/>
    </location>
</feature>
<feature type="region of interest" description="Disordered" evidence="1">
    <location>
        <begin position="219"/>
        <end position="266"/>
    </location>
</feature>
<gene>
    <name evidence="3" type="primary">LOC104753295</name>
</gene>
<dbReference type="Pfam" id="PF14555">
    <property type="entry name" value="UBA_4"/>
    <property type="match status" value="1"/>
</dbReference>
<accession>A0ABM0WNY0</accession>
<protein>
    <submittedName>
        <fullName evidence="3">Uncharacterized protein LOC104753295</fullName>
    </submittedName>
</protein>
<name>A0ABM0WNY0_CAMSA</name>
<proteinExistence type="predicted"/>
<evidence type="ECO:0000313" key="3">
    <source>
        <dbReference type="RefSeq" id="XP_010473869.1"/>
    </source>
</evidence>
<reference evidence="2" key="1">
    <citation type="journal article" date="2014" name="Nat. Commun.">
        <title>The emerging biofuel crop Camelina sativa retains a highly undifferentiated hexaploid genome structure.</title>
        <authorList>
            <person name="Kagale S."/>
            <person name="Koh C."/>
            <person name="Nixon J."/>
            <person name="Bollina V."/>
            <person name="Clarke W.E."/>
            <person name="Tuteja R."/>
            <person name="Spillane C."/>
            <person name="Robinson S.J."/>
            <person name="Links M.G."/>
            <person name="Clarke C."/>
            <person name="Higgins E.E."/>
            <person name="Huebert T."/>
            <person name="Sharpe A.G."/>
            <person name="Parkin I.A."/>
        </authorList>
    </citation>
    <scope>NUCLEOTIDE SEQUENCE [LARGE SCALE GENOMIC DNA]</scope>
    <source>
        <strain evidence="2">cv. DH55</strain>
    </source>
</reference>
<keyword evidence="2" id="KW-1185">Reference proteome</keyword>
<dbReference type="Gene3D" id="1.10.8.10">
    <property type="entry name" value="DNA helicase RuvA subunit, C-terminal domain"/>
    <property type="match status" value="1"/>
</dbReference>